<gene>
    <name evidence="1" type="ORF">N5C10_12275</name>
</gene>
<accession>A0AA42MUC8</accession>
<dbReference type="Proteomes" id="UP001159915">
    <property type="component" value="Unassembled WGS sequence"/>
</dbReference>
<evidence type="ECO:0000313" key="2">
    <source>
        <dbReference type="Proteomes" id="UP001159915"/>
    </source>
</evidence>
<proteinExistence type="predicted"/>
<protein>
    <recommendedName>
        <fullName evidence="3">DUF91 domain-containing protein</fullName>
    </recommendedName>
</protein>
<evidence type="ECO:0008006" key="3">
    <source>
        <dbReference type="Google" id="ProtNLM"/>
    </source>
</evidence>
<organism evidence="1 2">
    <name type="scientific">Acinetobacter johnsonii</name>
    <dbReference type="NCBI Taxonomy" id="40214"/>
    <lineage>
        <taxon>Bacteria</taxon>
        <taxon>Pseudomonadati</taxon>
        <taxon>Pseudomonadota</taxon>
        <taxon>Gammaproteobacteria</taxon>
        <taxon>Moraxellales</taxon>
        <taxon>Moraxellaceae</taxon>
        <taxon>Acinetobacter</taxon>
    </lineage>
</organism>
<name>A0AA42MUC8_ACIJO</name>
<dbReference type="Gene3D" id="3.40.1350.10">
    <property type="match status" value="1"/>
</dbReference>
<evidence type="ECO:0000313" key="1">
    <source>
        <dbReference type="EMBL" id="MDH0969988.1"/>
    </source>
</evidence>
<dbReference type="EMBL" id="JAOCBE010000001">
    <property type="protein sequence ID" value="MDH0969988.1"/>
    <property type="molecule type" value="Genomic_DNA"/>
</dbReference>
<dbReference type="RefSeq" id="WP_125280381.1">
    <property type="nucleotide sequence ID" value="NZ_CP068187.1"/>
</dbReference>
<dbReference type="GO" id="GO:0003676">
    <property type="term" value="F:nucleic acid binding"/>
    <property type="evidence" value="ECO:0007669"/>
    <property type="project" value="InterPro"/>
</dbReference>
<dbReference type="InterPro" id="IPR011856">
    <property type="entry name" value="tRNA_endonuc-like_dom_sf"/>
</dbReference>
<dbReference type="AlphaFoldDB" id="A0AA42MUC8"/>
<sequence length="417" mass="48353">MSIFLLENGQLNAIQGTTFINESILERKHLQQALKQNISVIAADCLVLTEEYAEWDASRKRIDLLAIDKQANLVIIELKRTDTGDHMELQALRYASMISTMTFEHALDVLVDYRNKNGEEGFTRENARETIEDFIELDAINETNFGNDVRIILVSAEFSKELTTSVIWLNERDLDITCVRMKPYKYQDQILIDIQQVLPLPEAKDYQIRAQKKAEERREIQKNLNSKDYSKYLFNGLELNKRKLVLELIKTHIKNNNILSLEDLLFDFPQELRKGRKMYKRYDEVIQTNDKNRYFSEVDEVLDLTDGKFVISNQWGAGNIQAILDRADELGYEIEIVSDNVSVIKEVIFGEYQIQQLSNLSINISKNQVLQSVAKPILREIAIRINVDLNNLKGNEKNTRSLGSDVIQRISQMEKER</sequence>
<comment type="caution">
    <text evidence="1">The sequence shown here is derived from an EMBL/GenBank/DDBJ whole genome shotgun (WGS) entry which is preliminary data.</text>
</comment>
<reference evidence="1" key="1">
    <citation type="submission" date="2022-09" db="EMBL/GenBank/DDBJ databases">
        <title>Intensive care unit water sources are persistently colonized with multi-drug resistant bacteria and are the site of extensive horizontal gene transfer of antibiotic resistance genes.</title>
        <authorList>
            <person name="Diorio-Toth L."/>
        </authorList>
    </citation>
    <scope>NUCLEOTIDE SEQUENCE</scope>
    <source>
        <strain evidence="1">GD03920</strain>
    </source>
</reference>